<evidence type="ECO:0000313" key="4">
    <source>
        <dbReference type="Proteomes" id="UP000284220"/>
    </source>
</evidence>
<comment type="caution">
    <text evidence="3">The sequence shown here is derived from an EMBL/GenBank/DDBJ whole genome shotgun (WGS) entry which is preliminary data.</text>
</comment>
<dbReference type="Pfam" id="PF10145">
    <property type="entry name" value="PhageMin_Tail"/>
    <property type="match status" value="1"/>
</dbReference>
<accession>A0A414SK29</accession>
<evidence type="ECO:0000259" key="2">
    <source>
        <dbReference type="Pfam" id="PF10145"/>
    </source>
</evidence>
<dbReference type="InterPro" id="IPR010090">
    <property type="entry name" value="Phage_tape_meas"/>
</dbReference>
<feature type="domain" description="Phage tail tape measure protein" evidence="2">
    <location>
        <begin position="388"/>
        <end position="601"/>
    </location>
</feature>
<feature type="compositionally biased region" description="Basic and acidic residues" evidence="1">
    <location>
        <begin position="133"/>
        <end position="149"/>
    </location>
</feature>
<feature type="compositionally biased region" description="Polar residues" evidence="1">
    <location>
        <begin position="150"/>
        <end position="160"/>
    </location>
</feature>
<reference evidence="3 4" key="1">
    <citation type="submission" date="2018-08" db="EMBL/GenBank/DDBJ databases">
        <title>A genome reference for cultivated species of the human gut microbiota.</title>
        <authorList>
            <person name="Zou Y."/>
            <person name="Xue W."/>
            <person name="Luo G."/>
        </authorList>
    </citation>
    <scope>NUCLEOTIDE SEQUENCE [LARGE SCALE GENOMIC DNA]</scope>
    <source>
        <strain evidence="3 4">AM22-9LB</strain>
    </source>
</reference>
<proteinExistence type="predicted"/>
<name>A0A414SK29_9FIRM</name>
<sequence length="727" mass="79163">MEFNVDVNIVPHGQEKIDEIEQKIKSLQGKSVKIDFDTSGLSGLDKLISGNSSQYKKAGQNIGTQISQGINSGIGKASISSASEFSKTQQKMRKDIKDTADELGKIYPDLSENDAKKDAQGYYSAVAKEQERANKEIQKATEKARREAEQSASKQNSSLETYIDSEKGDAILSRMRKQMESYAGQSTPNIEKANGLMQEFSSSLVALKDHKSGTSILDDESLDNTIQKIQKAETSFKNVFSQIKDETSKTLGLGVAEQSANKVAAYYESNSKAVKRYGATLKELEQQYRQVTTVEEKATLDTAFKNLQSRISAEGLTGKSGIDEFKRAFKQIGQFAGIYGAIQNVIMEVPSKVINSVKDVDSAMTNLYKVTDESQSRYSKYLDTASNNAPKLGRSMSSYISQTSEWSKLGYSLDDSEQLSKLSSMYANVGEVSDNTAVSDMVTAMKAFNIQASDAESIIDQLNILGNNFATSSADLGEGLSNSASSLATAGNDLGHSLAMLTGMSEITQSAPEAGNALKILAMRVRGYDEETDSYTNDTEELSGAIADLTKTAKTPGGISLFTDDTKQTYKDTYTLMEEISEIYDDLTDKNRAELLEKLAGKNRGNQIAALIQGFQSGQVQKAYQDTLNSDGSAQQEQDRWLESIEAKQQQFESAFQKMATTTFSSDMFKGLVDGGTNLLNLFTNLTSSIGMLNTAAIGLGIFQGKTGSGKSTWEFAPCIFQMTYAA</sequence>
<gene>
    <name evidence="3" type="ORF">DW272_01555</name>
</gene>
<dbReference type="RefSeq" id="WP_118197241.1">
    <property type="nucleotide sequence ID" value="NZ_QRHZ01000001.1"/>
</dbReference>
<organism evidence="3 4">
    <name type="scientific">Blautia obeum</name>
    <dbReference type="NCBI Taxonomy" id="40520"/>
    <lineage>
        <taxon>Bacteria</taxon>
        <taxon>Bacillati</taxon>
        <taxon>Bacillota</taxon>
        <taxon>Clostridia</taxon>
        <taxon>Lachnospirales</taxon>
        <taxon>Lachnospiraceae</taxon>
        <taxon>Blautia</taxon>
    </lineage>
</organism>
<dbReference type="Proteomes" id="UP000284220">
    <property type="component" value="Unassembled WGS sequence"/>
</dbReference>
<dbReference type="EMBL" id="QRHZ01000001">
    <property type="protein sequence ID" value="RHG19919.1"/>
    <property type="molecule type" value="Genomic_DNA"/>
</dbReference>
<feature type="region of interest" description="Disordered" evidence="1">
    <location>
        <begin position="133"/>
        <end position="161"/>
    </location>
</feature>
<evidence type="ECO:0000256" key="1">
    <source>
        <dbReference type="SAM" id="MobiDB-lite"/>
    </source>
</evidence>
<protein>
    <submittedName>
        <fullName evidence="3">Phage tail tape measure protein</fullName>
    </submittedName>
</protein>
<evidence type="ECO:0000313" key="3">
    <source>
        <dbReference type="EMBL" id="RHG19919.1"/>
    </source>
</evidence>
<dbReference type="AlphaFoldDB" id="A0A414SK29"/>
<dbReference type="NCBIfam" id="TIGR01760">
    <property type="entry name" value="tape_meas_TP901"/>
    <property type="match status" value="1"/>
</dbReference>